<reference evidence="1 2" key="1">
    <citation type="submission" date="2018-11" db="EMBL/GenBank/DDBJ databases">
        <authorList>
            <consortium name="Pathogen Informatics"/>
        </authorList>
    </citation>
    <scope>NUCLEOTIDE SEQUENCE [LARGE SCALE GENOMIC DNA]</scope>
    <source>
        <strain evidence="1 2">Zambia</strain>
    </source>
</reference>
<protein>
    <submittedName>
        <fullName evidence="1">Uncharacterized protein</fullName>
    </submittedName>
</protein>
<accession>A0A183MYD0</accession>
<dbReference type="AlphaFoldDB" id="A0A183MYD0"/>
<evidence type="ECO:0000313" key="1">
    <source>
        <dbReference type="EMBL" id="VDP38126.1"/>
    </source>
</evidence>
<gene>
    <name evidence="1" type="ORF">SMRZ_LOCUS21055</name>
</gene>
<organism evidence="1 2">
    <name type="scientific">Schistosoma margrebowiei</name>
    <dbReference type="NCBI Taxonomy" id="48269"/>
    <lineage>
        <taxon>Eukaryota</taxon>
        <taxon>Metazoa</taxon>
        <taxon>Spiralia</taxon>
        <taxon>Lophotrochozoa</taxon>
        <taxon>Platyhelminthes</taxon>
        <taxon>Trematoda</taxon>
        <taxon>Digenea</taxon>
        <taxon>Strigeidida</taxon>
        <taxon>Schistosomatoidea</taxon>
        <taxon>Schistosomatidae</taxon>
        <taxon>Schistosoma</taxon>
    </lineage>
</organism>
<name>A0A183MYD0_9TREM</name>
<sequence length="133" mass="14923">MDSLSNGEMNAGVVYEESVRSEFWASHANQLKATSNASNETRHRIPLDVLVNTFQIKTPGTDKPVSLRAKSDTTSLLPRRWTNRKHRPLSLSQWDSNTRSYESARLDCDGAHWLAISYPINAGEDLKPENPGL</sequence>
<dbReference type="Proteomes" id="UP000277204">
    <property type="component" value="Unassembled WGS sequence"/>
</dbReference>
<evidence type="ECO:0000313" key="2">
    <source>
        <dbReference type="Proteomes" id="UP000277204"/>
    </source>
</evidence>
<proteinExistence type="predicted"/>
<dbReference type="EMBL" id="UZAI01018557">
    <property type="protein sequence ID" value="VDP38126.1"/>
    <property type="molecule type" value="Genomic_DNA"/>
</dbReference>
<keyword evidence="2" id="KW-1185">Reference proteome</keyword>